<dbReference type="KEGG" id="ccau:EG346_14345"/>
<proteinExistence type="predicted"/>
<dbReference type="Proteomes" id="UP000273270">
    <property type="component" value="Chromosome"/>
</dbReference>
<evidence type="ECO:0000313" key="2">
    <source>
        <dbReference type="Proteomes" id="UP000273270"/>
    </source>
</evidence>
<reference evidence="2" key="1">
    <citation type="submission" date="2018-11" db="EMBL/GenBank/DDBJ databases">
        <title>Proposal to divide the Flavobacteriaceae and reorganize its genera based on Amino Acid Identity values calculated from whole genome sequences.</title>
        <authorList>
            <person name="Nicholson A.C."/>
            <person name="Gulvik C.A."/>
            <person name="Whitney A.M."/>
            <person name="Humrighouse B.W."/>
            <person name="Bell M."/>
            <person name="Holmes B."/>
            <person name="Steigerwalt A.G."/>
            <person name="Villarma A."/>
            <person name="Sheth M."/>
            <person name="Batra D."/>
            <person name="Pryor J."/>
            <person name="Bernardet J.-F."/>
            <person name="Hugo C."/>
            <person name="Kampfer P."/>
            <person name="Newman J."/>
            <person name="McQuiston J.R."/>
        </authorList>
    </citation>
    <scope>NUCLEOTIDE SEQUENCE [LARGE SCALE GENOMIC DNA]</scope>
    <source>
        <strain evidence="2">G0188</strain>
    </source>
</reference>
<dbReference type="EMBL" id="CP033920">
    <property type="protein sequence ID" value="AZA49281.1"/>
    <property type="molecule type" value="Genomic_DNA"/>
</dbReference>
<organism evidence="1 2">
    <name type="scientific">Chryseobacterium carnipullorum</name>
    <dbReference type="NCBI Taxonomy" id="1124835"/>
    <lineage>
        <taxon>Bacteria</taxon>
        <taxon>Pseudomonadati</taxon>
        <taxon>Bacteroidota</taxon>
        <taxon>Flavobacteriia</taxon>
        <taxon>Flavobacteriales</taxon>
        <taxon>Weeksellaceae</taxon>
        <taxon>Chryseobacterium group</taxon>
        <taxon>Chryseobacterium</taxon>
    </lineage>
</organism>
<sequence length="74" mass="8412">MNQITPCSLPTIQEKRRKGEISMISKIPYLFQTFANGSFDPDIDKKIFCCQSSDIPFFFTQTVISGGFLRLTVN</sequence>
<evidence type="ECO:0000313" key="1">
    <source>
        <dbReference type="EMBL" id="AZA49281.1"/>
    </source>
</evidence>
<name>A0A3G6M0Z2_CHRCU</name>
<gene>
    <name evidence="1" type="ORF">EG346_14345</name>
</gene>
<keyword evidence="2" id="KW-1185">Reference proteome</keyword>
<protein>
    <submittedName>
        <fullName evidence="1">Uncharacterized protein</fullName>
    </submittedName>
</protein>
<dbReference type="AlphaFoldDB" id="A0A3G6M0Z2"/>
<accession>A0A3G6M0Z2</accession>